<gene>
    <name evidence="2" type="ORF">FWK35_00005326</name>
</gene>
<evidence type="ECO:0000313" key="3">
    <source>
        <dbReference type="Proteomes" id="UP000478052"/>
    </source>
</evidence>
<protein>
    <submittedName>
        <fullName evidence="2">Uncharacterized protein</fullName>
    </submittedName>
</protein>
<comment type="caution">
    <text evidence="2">The sequence shown here is derived from an EMBL/GenBank/DDBJ whole genome shotgun (WGS) entry which is preliminary data.</text>
</comment>
<dbReference type="EMBL" id="VUJU01004045">
    <property type="protein sequence ID" value="KAF0755720.1"/>
    <property type="molecule type" value="Genomic_DNA"/>
</dbReference>
<feature type="compositionally biased region" description="Basic and acidic residues" evidence="1">
    <location>
        <begin position="1"/>
        <end position="10"/>
    </location>
</feature>
<feature type="non-terminal residue" evidence="2">
    <location>
        <position position="37"/>
    </location>
</feature>
<dbReference type="AlphaFoldDB" id="A0A6G0YHB6"/>
<name>A0A6G0YHB6_APHCR</name>
<organism evidence="2 3">
    <name type="scientific">Aphis craccivora</name>
    <name type="common">Cowpea aphid</name>
    <dbReference type="NCBI Taxonomy" id="307492"/>
    <lineage>
        <taxon>Eukaryota</taxon>
        <taxon>Metazoa</taxon>
        <taxon>Ecdysozoa</taxon>
        <taxon>Arthropoda</taxon>
        <taxon>Hexapoda</taxon>
        <taxon>Insecta</taxon>
        <taxon>Pterygota</taxon>
        <taxon>Neoptera</taxon>
        <taxon>Paraneoptera</taxon>
        <taxon>Hemiptera</taxon>
        <taxon>Sternorrhyncha</taxon>
        <taxon>Aphidomorpha</taxon>
        <taxon>Aphidoidea</taxon>
        <taxon>Aphididae</taxon>
        <taxon>Aphidini</taxon>
        <taxon>Aphis</taxon>
        <taxon>Aphis</taxon>
    </lineage>
</organism>
<keyword evidence="3" id="KW-1185">Reference proteome</keyword>
<accession>A0A6G0YHB6</accession>
<feature type="region of interest" description="Disordered" evidence="1">
    <location>
        <begin position="1"/>
        <end position="37"/>
    </location>
</feature>
<evidence type="ECO:0000256" key="1">
    <source>
        <dbReference type="SAM" id="MobiDB-lite"/>
    </source>
</evidence>
<feature type="compositionally biased region" description="Low complexity" evidence="1">
    <location>
        <begin position="15"/>
        <end position="27"/>
    </location>
</feature>
<evidence type="ECO:0000313" key="2">
    <source>
        <dbReference type="EMBL" id="KAF0755720.1"/>
    </source>
</evidence>
<proteinExistence type="predicted"/>
<dbReference type="Proteomes" id="UP000478052">
    <property type="component" value="Unassembled WGS sequence"/>
</dbReference>
<sequence length="37" mass="4229">MDDPREHDNEMANIESSLSLSKSSVPKESFDLLTEFE</sequence>
<reference evidence="2 3" key="1">
    <citation type="submission" date="2019-08" db="EMBL/GenBank/DDBJ databases">
        <title>Whole genome of Aphis craccivora.</title>
        <authorList>
            <person name="Voronova N.V."/>
            <person name="Shulinski R.S."/>
            <person name="Bandarenka Y.V."/>
            <person name="Zhorov D.G."/>
            <person name="Warner D."/>
        </authorList>
    </citation>
    <scope>NUCLEOTIDE SEQUENCE [LARGE SCALE GENOMIC DNA]</scope>
    <source>
        <strain evidence="2">180601</strain>
        <tissue evidence="2">Whole Body</tissue>
    </source>
</reference>